<evidence type="ECO:0000313" key="2">
    <source>
        <dbReference type="Proteomes" id="UP000271098"/>
    </source>
</evidence>
<organism evidence="3">
    <name type="scientific">Gongylonema pulchrum</name>
    <dbReference type="NCBI Taxonomy" id="637853"/>
    <lineage>
        <taxon>Eukaryota</taxon>
        <taxon>Metazoa</taxon>
        <taxon>Ecdysozoa</taxon>
        <taxon>Nematoda</taxon>
        <taxon>Chromadorea</taxon>
        <taxon>Rhabditida</taxon>
        <taxon>Spirurina</taxon>
        <taxon>Spiruromorpha</taxon>
        <taxon>Spiruroidea</taxon>
        <taxon>Gongylonematidae</taxon>
        <taxon>Gongylonema</taxon>
    </lineage>
</organism>
<reference evidence="3" key="1">
    <citation type="submission" date="2016-06" db="UniProtKB">
        <authorList>
            <consortium name="WormBaseParasite"/>
        </authorList>
    </citation>
    <scope>IDENTIFICATION</scope>
</reference>
<keyword evidence="2" id="KW-1185">Reference proteome</keyword>
<sequence length="196" mass="21983">MAVVPAESLIQKLSPSLAVDLHGGTLLDVKEFDEVDETDGCKVHVTEFHILSADGQEELTKTCRRKLKIECNQSTRKTEIANGREALIEEKTERLFGDIDGFRQPMIVMDKSKALMNSSDPEDAAIGAVLHKTQEKFLNMLNEQKDQLVSMFPELFSEMRTTSSLFSAPQTEVETIVNPDGSTTTRMRSSRSYRLI</sequence>
<dbReference type="Proteomes" id="UP000271098">
    <property type="component" value="Unassembled WGS sequence"/>
</dbReference>
<reference evidence="1 2" key="2">
    <citation type="submission" date="2018-11" db="EMBL/GenBank/DDBJ databases">
        <authorList>
            <consortium name="Pathogen Informatics"/>
        </authorList>
    </citation>
    <scope>NUCLEOTIDE SEQUENCE [LARGE SCALE GENOMIC DNA]</scope>
</reference>
<evidence type="ECO:0000313" key="3">
    <source>
        <dbReference type="WBParaSite" id="GPUH_0000069001-mRNA-1"/>
    </source>
</evidence>
<dbReference type="OrthoDB" id="245697at2759"/>
<name>A0A183CW49_9BILA</name>
<dbReference type="WBParaSite" id="GPUH_0000069001-mRNA-1">
    <property type="protein sequence ID" value="GPUH_0000069001-mRNA-1"/>
    <property type="gene ID" value="GPUH_0000069001"/>
</dbReference>
<gene>
    <name evidence="1" type="ORF">GPUH_LOCUS690</name>
</gene>
<dbReference type="EMBL" id="UYRT01000664">
    <property type="protein sequence ID" value="VDK28532.1"/>
    <property type="molecule type" value="Genomic_DNA"/>
</dbReference>
<protein>
    <submittedName>
        <fullName evidence="3">Nbl1_Borealin_N domain-containing protein</fullName>
    </submittedName>
</protein>
<evidence type="ECO:0000313" key="1">
    <source>
        <dbReference type="EMBL" id="VDK28532.1"/>
    </source>
</evidence>
<accession>A0A183CW49</accession>
<proteinExistence type="predicted"/>
<dbReference type="AlphaFoldDB" id="A0A183CW49"/>